<accession>A0A382TLN3</accession>
<dbReference type="AlphaFoldDB" id="A0A382TLN3"/>
<dbReference type="InterPro" id="IPR014756">
    <property type="entry name" value="Ig_E-set"/>
</dbReference>
<dbReference type="Gene3D" id="2.60.40.10">
    <property type="entry name" value="Immunoglobulins"/>
    <property type="match status" value="1"/>
</dbReference>
<protein>
    <recommendedName>
        <fullName evidence="1">Sulphur oxidation protein SoxZ domain-containing protein</fullName>
    </recommendedName>
</protein>
<gene>
    <name evidence="2" type="ORF">METZ01_LOCUS375559</name>
</gene>
<sequence>MTTPKMRVKAPKNAIRGEIVEIMTLISHPMDTGLRKDKHGIIIPRKIVNKFVCKYNDMEVFIADLHEAISANPLIQFSLVANDSGILKFIWFEDGGEVYSTTRKLRVS</sequence>
<dbReference type="InterPro" id="IPR013783">
    <property type="entry name" value="Ig-like_fold"/>
</dbReference>
<name>A0A382TLN3_9ZZZZ</name>
<dbReference type="InterPro" id="IPR014880">
    <property type="entry name" value="SoxZ_dom"/>
</dbReference>
<dbReference type="NCBIfam" id="TIGR04490">
    <property type="entry name" value="SoxZ_true"/>
    <property type="match status" value="1"/>
</dbReference>
<evidence type="ECO:0000313" key="2">
    <source>
        <dbReference type="EMBL" id="SVD22705.1"/>
    </source>
</evidence>
<evidence type="ECO:0000259" key="1">
    <source>
        <dbReference type="Pfam" id="PF08770"/>
    </source>
</evidence>
<proteinExistence type="predicted"/>
<dbReference type="Pfam" id="PF08770">
    <property type="entry name" value="SoxZ"/>
    <property type="match status" value="1"/>
</dbReference>
<organism evidence="2">
    <name type="scientific">marine metagenome</name>
    <dbReference type="NCBI Taxonomy" id="408172"/>
    <lineage>
        <taxon>unclassified sequences</taxon>
        <taxon>metagenomes</taxon>
        <taxon>ecological metagenomes</taxon>
    </lineage>
</organism>
<dbReference type="EMBL" id="UINC01137394">
    <property type="protein sequence ID" value="SVD22705.1"/>
    <property type="molecule type" value="Genomic_DNA"/>
</dbReference>
<dbReference type="SUPFAM" id="SSF81296">
    <property type="entry name" value="E set domains"/>
    <property type="match status" value="1"/>
</dbReference>
<feature type="domain" description="Sulphur oxidation protein SoxZ" evidence="1">
    <location>
        <begin position="9"/>
        <end position="102"/>
    </location>
</feature>
<dbReference type="InterPro" id="IPR030995">
    <property type="entry name" value="SoxZ"/>
</dbReference>
<reference evidence="2" key="1">
    <citation type="submission" date="2018-05" db="EMBL/GenBank/DDBJ databases">
        <authorList>
            <person name="Lanie J.A."/>
            <person name="Ng W.-L."/>
            <person name="Kazmierczak K.M."/>
            <person name="Andrzejewski T.M."/>
            <person name="Davidsen T.M."/>
            <person name="Wayne K.J."/>
            <person name="Tettelin H."/>
            <person name="Glass J.I."/>
            <person name="Rusch D."/>
            <person name="Podicherti R."/>
            <person name="Tsui H.-C.T."/>
            <person name="Winkler M.E."/>
        </authorList>
    </citation>
    <scope>NUCLEOTIDE SEQUENCE</scope>
</reference>